<dbReference type="RefSeq" id="WP_345539696.1">
    <property type="nucleotide sequence ID" value="NZ_BAABGJ010000059.1"/>
</dbReference>
<keyword evidence="2" id="KW-1185">Reference proteome</keyword>
<reference evidence="2" key="1">
    <citation type="journal article" date="2019" name="Int. J. Syst. Evol. Microbiol.">
        <title>The Global Catalogue of Microorganisms (GCM) 10K type strain sequencing project: providing services to taxonomists for standard genome sequencing and annotation.</title>
        <authorList>
            <consortium name="The Broad Institute Genomics Platform"/>
            <consortium name="The Broad Institute Genome Sequencing Center for Infectious Disease"/>
            <person name="Wu L."/>
            <person name="Ma J."/>
        </authorList>
    </citation>
    <scope>NUCLEOTIDE SEQUENCE [LARGE SCALE GENOMIC DNA]</scope>
    <source>
        <strain evidence="2">JCM 17804</strain>
    </source>
</reference>
<gene>
    <name evidence="1" type="ORF">GCM10023165_36610</name>
</gene>
<name>A0ABP8I213_9BURK</name>
<comment type="caution">
    <text evidence="1">The sequence shown here is derived from an EMBL/GenBank/DDBJ whole genome shotgun (WGS) entry which is preliminary data.</text>
</comment>
<dbReference type="EMBL" id="BAABGJ010000059">
    <property type="protein sequence ID" value="GAA4349634.1"/>
    <property type="molecule type" value="Genomic_DNA"/>
</dbReference>
<proteinExistence type="predicted"/>
<evidence type="ECO:0000313" key="1">
    <source>
        <dbReference type="EMBL" id="GAA4349634.1"/>
    </source>
</evidence>
<sequence length="125" mass="13504">MPEQATTPEKSPRFLRGMSPTIYVEGMSQLMVGFPNSRMLWHSFVAQDPGGEETRQIACELIIPTAAMVDTARMLITHLAANKAQLEATGAEWLKRTADLLASLEPIPGASTGVTGQKYAGLDSK</sequence>
<evidence type="ECO:0000313" key="2">
    <source>
        <dbReference type="Proteomes" id="UP001500975"/>
    </source>
</evidence>
<accession>A0ABP8I213</accession>
<dbReference type="Proteomes" id="UP001500975">
    <property type="component" value="Unassembled WGS sequence"/>
</dbReference>
<protein>
    <submittedName>
        <fullName evidence="1">Uncharacterized protein</fullName>
    </submittedName>
</protein>
<organism evidence="1 2">
    <name type="scientific">Variovorax defluvii</name>
    <dbReference type="NCBI Taxonomy" id="913761"/>
    <lineage>
        <taxon>Bacteria</taxon>
        <taxon>Pseudomonadati</taxon>
        <taxon>Pseudomonadota</taxon>
        <taxon>Betaproteobacteria</taxon>
        <taxon>Burkholderiales</taxon>
        <taxon>Comamonadaceae</taxon>
        <taxon>Variovorax</taxon>
    </lineage>
</organism>